<evidence type="ECO:0000256" key="3">
    <source>
        <dbReference type="ARBA" id="ARBA00022692"/>
    </source>
</evidence>
<evidence type="ECO:0000256" key="1">
    <source>
        <dbReference type="ARBA" id="ARBA00004141"/>
    </source>
</evidence>
<evidence type="ECO:0000256" key="2">
    <source>
        <dbReference type="ARBA" id="ARBA00010663"/>
    </source>
</evidence>
<keyword evidence="7" id="KW-0675">Receptor</keyword>
<dbReference type="PANTHER" id="PTHR24235:SF29">
    <property type="entry name" value="GH23382P"/>
    <property type="match status" value="1"/>
</dbReference>
<evidence type="ECO:0000256" key="7">
    <source>
        <dbReference type="ARBA" id="ARBA00023170"/>
    </source>
</evidence>
<evidence type="ECO:0000259" key="10">
    <source>
        <dbReference type="PROSITE" id="PS50262"/>
    </source>
</evidence>
<evidence type="ECO:0000256" key="9">
    <source>
        <dbReference type="SAM" id="Phobius"/>
    </source>
</evidence>
<feature type="transmembrane region" description="Helical" evidence="9">
    <location>
        <begin position="24"/>
        <end position="45"/>
    </location>
</feature>
<dbReference type="InterPro" id="IPR017452">
    <property type="entry name" value="GPCR_Rhodpsn_7TM"/>
</dbReference>
<dbReference type="AlphaFoldDB" id="A0A7R9QPT3"/>
<evidence type="ECO:0000256" key="4">
    <source>
        <dbReference type="ARBA" id="ARBA00022989"/>
    </source>
</evidence>
<gene>
    <name evidence="11" type="ORF">ONB1V03_LOCUS10647</name>
</gene>
<evidence type="ECO:0000313" key="11">
    <source>
        <dbReference type="EMBL" id="CAD7653997.1"/>
    </source>
</evidence>
<sequence>VPIGEFTEQQLTTRSESKRKTIKMLATVVVVFAVCWLPINVYHIINDFFATDSLSAISINTYLACHWLAFSSVCWNPFIYFGLNPYYRHELNRIFLRGKHRNGCKGSCSKASMSCVCEDMELYPLRCYDEND</sequence>
<dbReference type="Proteomes" id="UP000728032">
    <property type="component" value="Unassembled WGS sequence"/>
</dbReference>
<dbReference type="Pfam" id="PF00001">
    <property type="entry name" value="7tm_1"/>
    <property type="match status" value="1"/>
</dbReference>
<dbReference type="GO" id="GO:0016020">
    <property type="term" value="C:membrane"/>
    <property type="evidence" value="ECO:0007669"/>
    <property type="project" value="UniProtKB-SubCell"/>
</dbReference>
<keyword evidence="3 9" id="KW-0812">Transmembrane</keyword>
<dbReference type="GO" id="GO:0004930">
    <property type="term" value="F:G protein-coupled receptor activity"/>
    <property type="evidence" value="ECO:0007669"/>
    <property type="project" value="UniProtKB-KW"/>
</dbReference>
<dbReference type="EMBL" id="CAJPVJ010007379">
    <property type="protein sequence ID" value="CAG2171184.1"/>
    <property type="molecule type" value="Genomic_DNA"/>
</dbReference>
<keyword evidence="8" id="KW-0807">Transducer</keyword>
<evidence type="ECO:0000313" key="12">
    <source>
        <dbReference type="Proteomes" id="UP000728032"/>
    </source>
</evidence>
<protein>
    <recommendedName>
        <fullName evidence="10">G-protein coupled receptors family 1 profile domain-containing protein</fullName>
    </recommendedName>
</protein>
<dbReference type="PRINTS" id="PR00237">
    <property type="entry name" value="GPCRRHODOPSN"/>
</dbReference>
<dbReference type="EMBL" id="OC922204">
    <property type="protein sequence ID" value="CAD7653997.1"/>
    <property type="molecule type" value="Genomic_DNA"/>
</dbReference>
<comment type="subcellular location">
    <subcellularLocation>
        <location evidence="1">Membrane</location>
        <topology evidence="1">Multi-pass membrane protein</topology>
    </subcellularLocation>
</comment>
<comment type="similarity">
    <text evidence="2">Belongs to the G-protein coupled receptor 1 family.</text>
</comment>
<proteinExistence type="inferred from homology"/>
<feature type="non-terminal residue" evidence="11">
    <location>
        <position position="1"/>
    </location>
</feature>
<dbReference type="PANTHER" id="PTHR24235">
    <property type="entry name" value="NEUROPEPTIDE Y RECEPTOR"/>
    <property type="match status" value="1"/>
</dbReference>
<organism evidence="11">
    <name type="scientific">Oppiella nova</name>
    <dbReference type="NCBI Taxonomy" id="334625"/>
    <lineage>
        <taxon>Eukaryota</taxon>
        <taxon>Metazoa</taxon>
        <taxon>Ecdysozoa</taxon>
        <taxon>Arthropoda</taxon>
        <taxon>Chelicerata</taxon>
        <taxon>Arachnida</taxon>
        <taxon>Acari</taxon>
        <taxon>Acariformes</taxon>
        <taxon>Sarcoptiformes</taxon>
        <taxon>Oribatida</taxon>
        <taxon>Brachypylina</taxon>
        <taxon>Oppioidea</taxon>
        <taxon>Oppiidae</taxon>
        <taxon>Oppiella</taxon>
    </lineage>
</organism>
<dbReference type="OrthoDB" id="10037617at2759"/>
<keyword evidence="5" id="KW-0297">G-protein coupled receptor</keyword>
<feature type="domain" description="G-protein coupled receptors family 1 profile" evidence="10">
    <location>
        <begin position="1"/>
        <end position="80"/>
    </location>
</feature>
<dbReference type="PROSITE" id="PS50262">
    <property type="entry name" value="G_PROTEIN_RECEP_F1_2"/>
    <property type="match status" value="1"/>
</dbReference>
<evidence type="ECO:0000256" key="5">
    <source>
        <dbReference type="ARBA" id="ARBA00023040"/>
    </source>
</evidence>
<evidence type="ECO:0000256" key="8">
    <source>
        <dbReference type="ARBA" id="ARBA00023224"/>
    </source>
</evidence>
<reference evidence="11" key="1">
    <citation type="submission" date="2020-11" db="EMBL/GenBank/DDBJ databases">
        <authorList>
            <person name="Tran Van P."/>
        </authorList>
    </citation>
    <scope>NUCLEOTIDE SEQUENCE</scope>
</reference>
<dbReference type="SUPFAM" id="SSF81321">
    <property type="entry name" value="Family A G protein-coupled receptor-like"/>
    <property type="match status" value="1"/>
</dbReference>
<accession>A0A7R9QPT3</accession>
<dbReference type="InterPro" id="IPR000276">
    <property type="entry name" value="GPCR_Rhodpsn"/>
</dbReference>
<dbReference type="Gene3D" id="1.20.1070.10">
    <property type="entry name" value="Rhodopsin 7-helix transmembrane proteins"/>
    <property type="match status" value="1"/>
</dbReference>
<feature type="transmembrane region" description="Helical" evidence="9">
    <location>
        <begin position="57"/>
        <end position="83"/>
    </location>
</feature>
<keyword evidence="6 9" id="KW-0472">Membrane</keyword>
<evidence type="ECO:0000256" key="6">
    <source>
        <dbReference type="ARBA" id="ARBA00023136"/>
    </source>
</evidence>
<keyword evidence="4 9" id="KW-1133">Transmembrane helix</keyword>
<name>A0A7R9QPT3_9ACAR</name>
<keyword evidence="12" id="KW-1185">Reference proteome</keyword>